<dbReference type="Proteomes" id="UP000031599">
    <property type="component" value="Unassembled WGS sequence"/>
</dbReference>
<sequence>MRTWIAVGSVLLLGLGCATAEPSPLGSASGMGSASGTESGDEPGTDTDTSASDETEAGPADLPPADLPPELDGCDELEQLAQVLASTPDPDAQQQLADAFVREVTYGAGGFPIVADTRLCVLHQGAQAQPLSVAGDFDDWQAGAHPLVEAAPGFYYAVIDLPAPPTGLYKLVHDQTDFFADPLARRFGWDQFGEYSQINAISGRSHHERWPDFDQAVGALEPRDLTVWIPADGLDAAALPVLYMHDGQNLFAPDALFGGWQVSVTLDEAISGGQLSPVIVVGIDNTAARFDEYTQVTDVIDGMTFGGRADEYADFVVDGIVPFIEDRYPVASDPGSVGVLGSSLGGLVSLYVGLRHPDVFGQIGSMSGTISWGSIGAEPANPTIVSEYLNGAPVGARIYLDSGGSEGAGCPGGGSDNYCGTVELAEVLRGLGWVDEQDLFYRWEPGAPHNEVAWANRLLGALGDWFPG</sequence>
<dbReference type="Pfam" id="PF00756">
    <property type="entry name" value="Esterase"/>
    <property type="match status" value="1"/>
</dbReference>
<dbReference type="PROSITE" id="PS51257">
    <property type="entry name" value="PROKAR_LIPOPROTEIN"/>
    <property type="match status" value="1"/>
</dbReference>
<feature type="chain" id="PRO_5002147365" evidence="2">
    <location>
        <begin position="21"/>
        <end position="468"/>
    </location>
</feature>
<feature type="compositionally biased region" description="Low complexity" evidence="1">
    <location>
        <begin position="26"/>
        <end position="38"/>
    </location>
</feature>
<evidence type="ECO:0000256" key="1">
    <source>
        <dbReference type="SAM" id="MobiDB-lite"/>
    </source>
</evidence>
<dbReference type="InterPro" id="IPR050583">
    <property type="entry name" value="Mycobacterial_A85_antigen"/>
</dbReference>
<feature type="signal peptide" evidence="2">
    <location>
        <begin position="1"/>
        <end position="20"/>
    </location>
</feature>
<name>A0A0C2DEC8_9BACT</name>
<dbReference type="InterPro" id="IPR013783">
    <property type="entry name" value="Ig-like_fold"/>
</dbReference>
<protein>
    <submittedName>
        <fullName evidence="3">Putative esterase</fullName>
    </submittedName>
</protein>
<gene>
    <name evidence="3" type="ORF">DB30_01909</name>
</gene>
<dbReference type="EMBL" id="JMCC02000015">
    <property type="protein sequence ID" value="KIG18022.1"/>
    <property type="molecule type" value="Genomic_DNA"/>
</dbReference>
<organism evidence="3 4">
    <name type="scientific">Enhygromyxa salina</name>
    <dbReference type="NCBI Taxonomy" id="215803"/>
    <lineage>
        <taxon>Bacteria</taxon>
        <taxon>Pseudomonadati</taxon>
        <taxon>Myxococcota</taxon>
        <taxon>Polyangia</taxon>
        <taxon>Nannocystales</taxon>
        <taxon>Nannocystaceae</taxon>
        <taxon>Enhygromyxa</taxon>
    </lineage>
</organism>
<feature type="compositionally biased region" description="Acidic residues" evidence="1">
    <location>
        <begin position="39"/>
        <end position="56"/>
    </location>
</feature>
<comment type="caution">
    <text evidence="3">The sequence shown here is derived from an EMBL/GenBank/DDBJ whole genome shotgun (WGS) entry which is preliminary data.</text>
</comment>
<dbReference type="AlphaFoldDB" id="A0A0C2DEC8"/>
<evidence type="ECO:0000313" key="3">
    <source>
        <dbReference type="EMBL" id="KIG18022.1"/>
    </source>
</evidence>
<dbReference type="Gene3D" id="2.60.40.10">
    <property type="entry name" value="Immunoglobulins"/>
    <property type="match status" value="1"/>
</dbReference>
<proteinExistence type="predicted"/>
<dbReference type="PANTHER" id="PTHR48098:SF6">
    <property type="entry name" value="FERRI-BACILLIBACTIN ESTERASE BESA"/>
    <property type="match status" value="1"/>
</dbReference>
<keyword evidence="2" id="KW-0732">Signal</keyword>
<dbReference type="SUPFAM" id="SSF81296">
    <property type="entry name" value="E set domains"/>
    <property type="match status" value="1"/>
</dbReference>
<dbReference type="InterPro" id="IPR014756">
    <property type="entry name" value="Ig_E-set"/>
</dbReference>
<dbReference type="InterPro" id="IPR029058">
    <property type="entry name" value="AB_hydrolase_fold"/>
</dbReference>
<dbReference type="RefSeq" id="WP_052547329.1">
    <property type="nucleotide sequence ID" value="NZ_JMCC02000015.1"/>
</dbReference>
<dbReference type="PANTHER" id="PTHR48098">
    <property type="entry name" value="ENTEROCHELIN ESTERASE-RELATED"/>
    <property type="match status" value="1"/>
</dbReference>
<evidence type="ECO:0000313" key="4">
    <source>
        <dbReference type="Proteomes" id="UP000031599"/>
    </source>
</evidence>
<accession>A0A0C2DEC8</accession>
<dbReference type="SUPFAM" id="SSF53474">
    <property type="entry name" value="alpha/beta-Hydrolases"/>
    <property type="match status" value="1"/>
</dbReference>
<reference evidence="3 4" key="1">
    <citation type="submission" date="2014-12" db="EMBL/GenBank/DDBJ databases">
        <title>Genome assembly of Enhygromyxa salina DSM 15201.</title>
        <authorList>
            <person name="Sharma G."/>
            <person name="Subramanian S."/>
        </authorList>
    </citation>
    <scope>NUCLEOTIDE SEQUENCE [LARGE SCALE GENOMIC DNA]</scope>
    <source>
        <strain evidence="3 4">DSM 15201</strain>
    </source>
</reference>
<feature type="region of interest" description="Disordered" evidence="1">
    <location>
        <begin position="23"/>
        <end position="72"/>
    </location>
</feature>
<dbReference type="InterPro" id="IPR000801">
    <property type="entry name" value="Esterase-like"/>
</dbReference>
<evidence type="ECO:0000256" key="2">
    <source>
        <dbReference type="SAM" id="SignalP"/>
    </source>
</evidence>
<dbReference type="Gene3D" id="3.40.50.1820">
    <property type="entry name" value="alpha/beta hydrolase"/>
    <property type="match status" value="1"/>
</dbReference>